<keyword evidence="2 13" id="KW-0812">Transmembrane</keyword>
<name>A0AAE1NSH3_9EUCA</name>
<dbReference type="AlphaFoldDB" id="A0AAE1NSH3"/>
<evidence type="ECO:0000256" key="10">
    <source>
        <dbReference type="ARBA" id="ARBA00093557"/>
    </source>
</evidence>
<comment type="subcellular location">
    <subcellularLocation>
        <location evidence="1">Endoplasmic reticulum membrane</location>
        <topology evidence="1">Multi-pass membrane protein</topology>
    </subcellularLocation>
</comment>
<evidence type="ECO:0000256" key="12">
    <source>
        <dbReference type="ARBA" id="ARBA00093661"/>
    </source>
</evidence>
<feature type="transmembrane region" description="Helical" evidence="13">
    <location>
        <begin position="575"/>
        <end position="598"/>
    </location>
</feature>
<evidence type="ECO:0000256" key="4">
    <source>
        <dbReference type="ARBA" id="ARBA00022989"/>
    </source>
</evidence>
<evidence type="ECO:0000256" key="11">
    <source>
        <dbReference type="ARBA" id="ARBA00093619"/>
    </source>
</evidence>
<feature type="transmembrane region" description="Helical" evidence="13">
    <location>
        <begin position="449"/>
        <end position="471"/>
    </location>
</feature>
<keyword evidence="6" id="KW-1015">Disulfide bond</keyword>
<evidence type="ECO:0000256" key="8">
    <source>
        <dbReference type="ARBA" id="ARBA00083563"/>
    </source>
</evidence>
<evidence type="ECO:0000256" key="13">
    <source>
        <dbReference type="SAM" id="Phobius"/>
    </source>
</evidence>
<protein>
    <recommendedName>
        <fullName evidence="11">GPI-anchor transamidase component GPAA1</fullName>
    </recommendedName>
    <alternativeName>
        <fullName evidence="8">GAA1 protein homolog</fullName>
    </alternativeName>
    <alternativeName>
        <fullName evidence="12">Glycosylphosphatidylinositol anchor attachment 1 protein</fullName>
    </alternativeName>
</protein>
<feature type="transmembrane region" description="Helical" evidence="13">
    <location>
        <begin position="660"/>
        <end position="690"/>
    </location>
</feature>
<evidence type="ECO:0000256" key="6">
    <source>
        <dbReference type="ARBA" id="ARBA00023157"/>
    </source>
</evidence>
<evidence type="ECO:0000313" key="14">
    <source>
        <dbReference type="EMBL" id="KAK4294522.1"/>
    </source>
</evidence>
<evidence type="ECO:0000256" key="5">
    <source>
        <dbReference type="ARBA" id="ARBA00023136"/>
    </source>
</evidence>
<dbReference type="Gene3D" id="3.40.630.10">
    <property type="entry name" value="Zn peptidases"/>
    <property type="match status" value="1"/>
</dbReference>
<keyword evidence="5 13" id="KW-0472">Membrane</keyword>
<proteinExistence type="predicted"/>
<comment type="subunit">
    <text evidence="10">Heteropentamer. Part of the GPI-anchor transamidase complex, consisting of PIGK, PIGT, PIGS, PIGU and GAA1. Interacts with PIGK.</text>
</comment>
<evidence type="ECO:0000313" key="15">
    <source>
        <dbReference type="Proteomes" id="UP001292094"/>
    </source>
</evidence>
<evidence type="ECO:0000256" key="7">
    <source>
        <dbReference type="ARBA" id="ARBA00023180"/>
    </source>
</evidence>
<accession>A0AAE1NSH3</accession>
<dbReference type="InterPro" id="IPR007246">
    <property type="entry name" value="Gaa1"/>
</dbReference>
<dbReference type="GO" id="GO:0042765">
    <property type="term" value="C:GPI-anchor transamidase complex"/>
    <property type="evidence" value="ECO:0007669"/>
    <property type="project" value="InterPro"/>
</dbReference>
<dbReference type="Proteomes" id="UP001292094">
    <property type="component" value="Unassembled WGS sequence"/>
</dbReference>
<keyword evidence="4 13" id="KW-1133">Transmembrane helix</keyword>
<dbReference type="GO" id="GO:0016255">
    <property type="term" value="P:attachment of GPI anchor to protein"/>
    <property type="evidence" value="ECO:0007669"/>
    <property type="project" value="TreeGrafter"/>
</dbReference>
<evidence type="ECO:0000256" key="9">
    <source>
        <dbReference type="ARBA" id="ARBA00093336"/>
    </source>
</evidence>
<reference evidence="14" key="1">
    <citation type="submission" date="2023-11" db="EMBL/GenBank/DDBJ databases">
        <title>Genome assemblies of two species of porcelain crab, Petrolisthes cinctipes and Petrolisthes manimaculis (Anomura: Porcellanidae).</title>
        <authorList>
            <person name="Angst P."/>
        </authorList>
    </citation>
    <scope>NUCLEOTIDE SEQUENCE</scope>
    <source>
        <strain evidence="14">PB745_02</strain>
        <tissue evidence="14">Gill</tissue>
    </source>
</reference>
<dbReference type="PIRSF" id="PIRSF036762">
    <property type="entry name" value="GAA1"/>
    <property type="match status" value="1"/>
</dbReference>
<keyword evidence="7" id="KW-0325">Glycoprotein</keyword>
<keyword evidence="15" id="KW-1185">Reference proteome</keyword>
<gene>
    <name evidence="14" type="ORF">Pmani_032849</name>
</gene>
<organism evidence="14 15">
    <name type="scientific">Petrolisthes manimaculis</name>
    <dbReference type="NCBI Taxonomy" id="1843537"/>
    <lineage>
        <taxon>Eukaryota</taxon>
        <taxon>Metazoa</taxon>
        <taxon>Ecdysozoa</taxon>
        <taxon>Arthropoda</taxon>
        <taxon>Crustacea</taxon>
        <taxon>Multicrustacea</taxon>
        <taxon>Malacostraca</taxon>
        <taxon>Eumalacostraca</taxon>
        <taxon>Eucarida</taxon>
        <taxon>Decapoda</taxon>
        <taxon>Pleocyemata</taxon>
        <taxon>Anomura</taxon>
        <taxon>Galatheoidea</taxon>
        <taxon>Porcellanidae</taxon>
        <taxon>Petrolisthes</taxon>
    </lineage>
</organism>
<evidence type="ECO:0000256" key="1">
    <source>
        <dbReference type="ARBA" id="ARBA00004477"/>
    </source>
</evidence>
<dbReference type="Pfam" id="PF04114">
    <property type="entry name" value="Gaa1"/>
    <property type="match status" value="1"/>
</dbReference>
<comment type="caution">
    <text evidence="14">The sequence shown here is derived from an EMBL/GenBank/DDBJ whole genome shotgun (WGS) entry which is preliminary data.</text>
</comment>
<dbReference type="PANTHER" id="PTHR13304">
    <property type="entry name" value="GLYCOSYLPHOSPHATIDYLINOSITOL ANCHOR ATTACHMENT 1 PROTEIN"/>
    <property type="match status" value="1"/>
</dbReference>
<evidence type="ECO:0000256" key="3">
    <source>
        <dbReference type="ARBA" id="ARBA00022824"/>
    </source>
</evidence>
<dbReference type="FunFam" id="3.40.630.10:FF:000047">
    <property type="entry name" value="Glycosylphosphatidylinositol anchor attachment 1 protein"/>
    <property type="match status" value="1"/>
</dbReference>
<feature type="transmembrane region" description="Helical" evidence="13">
    <location>
        <begin position="492"/>
        <end position="515"/>
    </location>
</feature>
<keyword evidence="3" id="KW-0256">Endoplasmic reticulum</keyword>
<evidence type="ECO:0000256" key="2">
    <source>
        <dbReference type="ARBA" id="ARBA00022692"/>
    </source>
</evidence>
<feature type="transmembrane region" description="Helical" evidence="13">
    <location>
        <begin position="535"/>
        <end position="554"/>
    </location>
</feature>
<dbReference type="EMBL" id="JAWZYT010004268">
    <property type="protein sequence ID" value="KAK4294522.1"/>
    <property type="molecule type" value="Genomic_DNA"/>
</dbReference>
<dbReference type="PANTHER" id="PTHR13304:SF0">
    <property type="entry name" value="GLYCOSYLPHOSPHATIDYLINOSITOL ANCHOR ATTACHMENT 1 PROTEIN"/>
    <property type="match status" value="1"/>
</dbReference>
<comment type="function">
    <text evidence="9">Component of the glycosylphosphatidylinositol-anchor (GPI-anchor) transamidase (GPI-T) complex that catalyzes the formation of the linkage between a proprotein and a GPI-anchor and participates in GPI anchored protein biosynthesis. Binds GPI-anchor.</text>
</comment>
<sequence>MDGCQLSTAILYKTAWLDAMGGLNSIQHYGHFQTGLLIAVLDSPVTLLSNIQFSVYRCEVKRVQYTTDVMGLLTDPGTERSQLPALLERHHRPLCVTLYIIGLVWFLALAHNSLNHGTYFSENALLPGLVEGDFHSDSLMLQYLQSLTEEAEKYPAGMPYAWLVGQFTQLGLDTFTHNFTLHYPMGKEKSFSGQNVYGILRAGRGSSTEAIVVAAPYRPPSSFLQTTAPSIALMLAMAQFFSKQVYWAKDIIFLVTEHEQLGTEAWLGAYHHGCSGGPVLDHGGIQGRAGAIQAAINLELHSARVSHLDVKVEGLNGQLPNLDLVNLIHRLCQRENVPHTFKNRIDHPRPESWGGWLQQLETLLSMVASQATGVPTGNHGLFHRYGVAAVTVEGSEWNSVLGRRVGIQQLGRVLEGVCRSLNNLLERFHQSFFFYLLPSTTRYISIGVYMPPFALLAGGLLVKALALWFSTSCAADIQTNASTSTSSTVRKVDYSVMGSIPVVVTTHVVSAGLAATPPLLSRLGLVVALSTEDSVFFGLLGAAMTLLFLPHFMARCTDIGGVSWEVVKTVAVLELAVLVFAGAVYNFSLALIITLTFTPIALMASPSHSRLGRLAKSLLVLSVHPLSLLMFSVLLDTVINFPGSAPLKLLWRAYMAIKRALMYSVADALIYSNWVFDAACVCLLPVWLLLWQVVHCHP</sequence>